<feature type="compositionally biased region" description="Low complexity" evidence="2">
    <location>
        <begin position="293"/>
        <end position="305"/>
    </location>
</feature>
<feature type="region of interest" description="Disordered" evidence="2">
    <location>
        <begin position="202"/>
        <end position="223"/>
    </location>
</feature>
<sequence>MVQMSKPPRPRQISEQIRAKLKFFGDNPSTKIGREEEGRVKTITPNYKLGSEAPSHDLDLGKSGFLPNEHGDYKVSLRKEDYKLTVIDPKVVSNANMPYLTTAIPEAKRAMAANFHSEHSKRSLIKLEPLEQRRFRSVEARPVTTSSYLTESVQRHREMEESKLREYLKAKESEKDDESLRELEHIKKQCISRTQSLADLRPSPREFERSNANTPIPTPDPGRLVKARTEKYLENVENSRKIKSMENLGPKKELIDMGTSSPHNVDPLHWQLRKEFHLTQYSERRLSWTTTQPGDPSSSSPNRSSVPPPPPSAPPPIPSTAPPELPKSNLSRPTSKSQLLYPPGSTENIASEKKPAERPPEKTVYENKPVPPQVVAVNVKVQEPERGRQKERQPPPARNPEEDYPERLMSPPPTHQPKSILKQAAYSQQQYYSQQYYDPEERCSLNDEPTFGKRSFSKFRQPNQTQSLPRPPQSQPHTMRPSSATFQELSEEERYRIMQENLQRHRQSRATPTGPKPPVASFNGPFFKLEEISPRQRSQSAAPNGAHNDYYEHREERRDEYGYSLSHMRNISASEVELTQHNAPRDERDRNVVVWPPITPTKERSRPASVAKNLNDPERIEEYKRQKKLEEFAMRKHDEEKMKSMEKQIRAIQIQQQRLYEQQHGVISPVPIMDSISPQPQLPHYNLHYPQQAVDPNEAPSHMRVFETRPISSMSDSRDLITPGGTTWKRTYIVEKPETVAKNEILTSEEILEREQYEVDLLKRREAFVEKPELQPEINRVGRRWQPPPDKPYVWPTLRRPISVEPGMMEPIDFAPGVPRSLDDGEYKWAPMLSDPGFKKERKNFTPTNSPPHSPRRGHGTGPLDEPAKRQTKYVIQPSPDGSHRPKPAFKKERHTPAGSFYPHAPNAIKVVKKRHAHMAAQSQGLLAPANQEDVQVIHQRNYHRLDHGMHEANQRKDSLSEQDLRNLPDWEKIYELPPHSSQIVSKEIPRHVDVRRRMSHFEGSIQNLASARQSVMRAGSIDSQSDPPLDLRAISPTPGHTRSMIRTMTESVQRLAPDVGTGPHPHPHSSTSSRVPSRSQSHRLTSPTNSRYL</sequence>
<organism evidence="3 4">
    <name type="scientific">Diploscapter pachys</name>
    <dbReference type="NCBI Taxonomy" id="2018661"/>
    <lineage>
        <taxon>Eukaryota</taxon>
        <taxon>Metazoa</taxon>
        <taxon>Ecdysozoa</taxon>
        <taxon>Nematoda</taxon>
        <taxon>Chromadorea</taxon>
        <taxon>Rhabditida</taxon>
        <taxon>Rhabditina</taxon>
        <taxon>Rhabditomorpha</taxon>
        <taxon>Rhabditoidea</taxon>
        <taxon>Rhabditidae</taxon>
        <taxon>Diploscapter</taxon>
    </lineage>
</organism>
<feature type="compositionally biased region" description="Low complexity" evidence="2">
    <location>
        <begin position="1069"/>
        <end position="1084"/>
    </location>
</feature>
<gene>
    <name evidence="3" type="ORF">WR25_18967</name>
</gene>
<dbReference type="STRING" id="2018661.A0A2A2M0P8"/>
<feature type="compositionally biased region" description="Polar residues" evidence="2">
    <location>
        <begin position="1085"/>
        <end position="1094"/>
    </location>
</feature>
<feature type="coiled-coil region" evidence="1">
    <location>
        <begin position="620"/>
        <end position="662"/>
    </location>
</feature>
<accession>A0A2A2M0P8</accession>
<feature type="region of interest" description="Disordered" evidence="2">
    <location>
        <begin position="284"/>
        <end position="558"/>
    </location>
</feature>
<proteinExistence type="predicted"/>
<dbReference type="AlphaFoldDB" id="A0A2A2M0P8"/>
<evidence type="ECO:0000313" key="3">
    <source>
        <dbReference type="EMBL" id="PAV91807.1"/>
    </source>
</evidence>
<dbReference type="EMBL" id="LIAE01006289">
    <property type="protein sequence ID" value="PAV91807.1"/>
    <property type="molecule type" value="Genomic_DNA"/>
</dbReference>
<feature type="compositionally biased region" description="Basic residues" evidence="2">
    <location>
        <begin position="885"/>
        <end position="894"/>
    </location>
</feature>
<feature type="compositionally biased region" description="Polar residues" evidence="2">
    <location>
        <begin position="475"/>
        <end position="488"/>
    </location>
</feature>
<feature type="compositionally biased region" description="Polar residues" evidence="2">
    <location>
        <begin position="328"/>
        <end position="338"/>
    </location>
</feature>
<keyword evidence="1" id="KW-0175">Coiled coil</keyword>
<name>A0A2A2M0P8_9BILA</name>
<protein>
    <submittedName>
        <fullName evidence="3">Uncharacterized protein</fullName>
    </submittedName>
</protein>
<comment type="caution">
    <text evidence="3">The sequence shown here is derived from an EMBL/GenBank/DDBJ whole genome shotgun (WGS) entry which is preliminary data.</text>
</comment>
<keyword evidence="4" id="KW-1185">Reference proteome</keyword>
<evidence type="ECO:0000256" key="1">
    <source>
        <dbReference type="SAM" id="Coils"/>
    </source>
</evidence>
<reference evidence="3 4" key="1">
    <citation type="journal article" date="2017" name="Curr. Biol.">
        <title>Genome architecture and evolution of a unichromosomal asexual nematode.</title>
        <authorList>
            <person name="Fradin H."/>
            <person name="Zegar C."/>
            <person name="Gutwein M."/>
            <person name="Lucas J."/>
            <person name="Kovtun M."/>
            <person name="Corcoran D."/>
            <person name="Baugh L.R."/>
            <person name="Kiontke K."/>
            <person name="Gunsalus K."/>
            <person name="Fitch D.H."/>
            <person name="Piano F."/>
        </authorList>
    </citation>
    <scope>NUCLEOTIDE SEQUENCE [LARGE SCALE GENOMIC DNA]</scope>
    <source>
        <strain evidence="3">PF1309</strain>
    </source>
</reference>
<feature type="compositionally biased region" description="Low complexity" evidence="2">
    <location>
        <begin position="423"/>
        <end position="437"/>
    </location>
</feature>
<feature type="compositionally biased region" description="Pro residues" evidence="2">
    <location>
        <begin position="306"/>
        <end position="325"/>
    </location>
</feature>
<evidence type="ECO:0000256" key="2">
    <source>
        <dbReference type="SAM" id="MobiDB-lite"/>
    </source>
</evidence>
<feature type="compositionally biased region" description="Polar residues" evidence="2">
    <location>
        <begin position="458"/>
        <end position="468"/>
    </location>
</feature>
<evidence type="ECO:0000313" key="4">
    <source>
        <dbReference type="Proteomes" id="UP000218231"/>
    </source>
</evidence>
<feature type="compositionally biased region" description="Basic and acidic residues" evidence="2">
    <location>
        <begin position="382"/>
        <end position="393"/>
    </location>
</feature>
<feature type="region of interest" description="Disordered" evidence="2">
    <location>
        <begin position="833"/>
        <end position="903"/>
    </location>
</feature>
<feature type="region of interest" description="Disordered" evidence="2">
    <location>
        <begin position="1018"/>
        <end position="1042"/>
    </location>
</feature>
<feature type="region of interest" description="Disordered" evidence="2">
    <location>
        <begin position="1056"/>
        <end position="1094"/>
    </location>
</feature>
<feature type="compositionally biased region" description="Basic and acidic residues" evidence="2">
    <location>
        <begin position="549"/>
        <end position="558"/>
    </location>
</feature>
<dbReference type="Proteomes" id="UP000218231">
    <property type="component" value="Unassembled WGS sequence"/>
</dbReference>
<feature type="compositionally biased region" description="Basic and acidic residues" evidence="2">
    <location>
        <begin position="350"/>
        <end position="365"/>
    </location>
</feature>
<dbReference type="OrthoDB" id="5849570at2759"/>